<dbReference type="eggNOG" id="COG4213">
    <property type="taxonomic scope" value="Bacteria"/>
</dbReference>
<dbReference type="PANTHER" id="PTHR30036">
    <property type="entry name" value="D-XYLOSE-BINDING PERIPLASMIC PROTEIN"/>
    <property type="match status" value="1"/>
</dbReference>
<dbReference type="InterPro" id="IPR025997">
    <property type="entry name" value="SBP_2_dom"/>
</dbReference>
<dbReference type="HOGENOM" id="CLU_037628_13_0_12"/>
<feature type="chain" id="PRO_5003282993" evidence="4">
    <location>
        <begin position="23"/>
        <end position="345"/>
    </location>
</feature>
<keyword evidence="7" id="KW-1185">Reference proteome</keyword>
<feature type="domain" description="Periplasmic binding protein" evidence="5">
    <location>
        <begin position="42"/>
        <end position="295"/>
    </location>
</feature>
<accession>F2NWY7</accession>
<evidence type="ECO:0000256" key="2">
    <source>
        <dbReference type="ARBA" id="ARBA00007639"/>
    </source>
</evidence>
<reference evidence="6 7" key="1">
    <citation type="journal article" date="2011" name="Stand. Genomic Sci.">
        <title>Complete genome sequence of Treponema succinifaciens type strain (6091).</title>
        <authorList>
            <person name="Han C."/>
            <person name="Gronow S."/>
            <person name="Teshima H."/>
            <person name="Lapidus A."/>
            <person name="Nolan M."/>
            <person name="Lucas S."/>
            <person name="Hammon N."/>
            <person name="Deshpande S."/>
            <person name="Cheng J.F."/>
            <person name="Zeytun A."/>
            <person name="Tapia R."/>
            <person name="Goodwin L."/>
            <person name="Pitluck S."/>
            <person name="Liolios K."/>
            <person name="Pagani I."/>
            <person name="Ivanova N."/>
            <person name="Mavromatis K."/>
            <person name="Mikhailova N."/>
            <person name="Huntemann M."/>
            <person name="Pati A."/>
            <person name="Chen A."/>
            <person name="Palaniappan K."/>
            <person name="Land M."/>
            <person name="Hauser L."/>
            <person name="Brambilla E.M."/>
            <person name="Rohde M."/>
            <person name="Goker M."/>
            <person name="Woyke T."/>
            <person name="Bristow J."/>
            <person name="Eisen J.A."/>
            <person name="Markowitz V."/>
            <person name="Hugenholtz P."/>
            <person name="Kyrpides N.C."/>
            <person name="Klenk H.P."/>
            <person name="Detter J.C."/>
        </authorList>
    </citation>
    <scope>NUCLEOTIDE SEQUENCE [LARGE SCALE GENOMIC DNA]</scope>
    <source>
        <strain evidence="7">ATCC 33096 / DSM 2489 / 6091</strain>
    </source>
</reference>
<dbReference type="OrthoDB" id="358279at2"/>
<organism evidence="6 7">
    <name type="scientific">Treponema succinifaciens (strain ATCC 33096 / DSM 2489 / 6091)</name>
    <dbReference type="NCBI Taxonomy" id="869209"/>
    <lineage>
        <taxon>Bacteria</taxon>
        <taxon>Pseudomonadati</taxon>
        <taxon>Spirochaetota</taxon>
        <taxon>Spirochaetia</taxon>
        <taxon>Spirochaetales</taxon>
        <taxon>Treponemataceae</taxon>
        <taxon>Treponema</taxon>
    </lineage>
</organism>
<proteinExistence type="inferred from homology"/>
<comment type="similarity">
    <text evidence="2">Belongs to the bacterial solute-binding protein 2 family.</text>
</comment>
<dbReference type="AlphaFoldDB" id="F2NWY7"/>
<dbReference type="RefSeq" id="WP_013700497.1">
    <property type="nucleotide sequence ID" value="NC_015385.1"/>
</dbReference>
<protein>
    <submittedName>
        <fullName evidence="6">Periplasmic binding protein/LacI transcriptional regulator</fullName>
    </submittedName>
</protein>
<dbReference type="GeneID" id="302997462"/>
<dbReference type="EMBL" id="CP002631">
    <property type="protein sequence ID" value="AEB13186.1"/>
    <property type="molecule type" value="Genomic_DNA"/>
</dbReference>
<feature type="signal peptide" evidence="4">
    <location>
        <begin position="1"/>
        <end position="22"/>
    </location>
</feature>
<dbReference type="Gene3D" id="3.40.50.2300">
    <property type="match status" value="2"/>
</dbReference>
<dbReference type="STRING" id="869209.Tresu_0223"/>
<dbReference type="SUPFAM" id="SSF53822">
    <property type="entry name" value="Periplasmic binding protein-like I"/>
    <property type="match status" value="1"/>
</dbReference>
<dbReference type="Proteomes" id="UP000006852">
    <property type="component" value="Chromosome"/>
</dbReference>
<sequence>MKKTFLVLAVFLAFIFAGCAKSKRTFSVQKQNSFVDEKKTTIGFSIDTLAIERWQRDLDVFMARARDFDADVIVQNAGNNVEVQKKQLMYLLDKNVDVVVVLAKVADSLKDEIEKIRAKNIPVIAYDRLILNTKIDLYITIDSGQVGVIMGKELQRIAPLRNWLCILGPQEDYNMEMLLRGLSGTIKTSLPIINEIFYTQDWNYDLSRQKMLDVITSGKIPGAIICGNDAVADSVISVLQTYYPDKHIPICGQDADIAACQNIVRGLQDFTVYKPIVDLARTAAEISVRVARGEKIQSLSNLKSIDNNFAEIPAILLKPVLVTKNNIDDVIIDSGFHTYGEVYME</sequence>
<dbReference type="PROSITE" id="PS51257">
    <property type="entry name" value="PROKAR_LIPOPROTEIN"/>
    <property type="match status" value="1"/>
</dbReference>
<dbReference type="Pfam" id="PF13407">
    <property type="entry name" value="Peripla_BP_4"/>
    <property type="match status" value="1"/>
</dbReference>
<evidence type="ECO:0000256" key="3">
    <source>
        <dbReference type="ARBA" id="ARBA00022729"/>
    </source>
</evidence>
<evidence type="ECO:0000313" key="7">
    <source>
        <dbReference type="Proteomes" id="UP000006852"/>
    </source>
</evidence>
<evidence type="ECO:0000313" key="6">
    <source>
        <dbReference type="EMBL" id="AEB13186.1"/>
    </source>
</evidence>
<gene>
    <name evidence="6" type="ordered locus">Tresu_0223</name>
</gene>
<dbReference type="PANTHER" id="PTHR30036:SF1">
    <property type="entry name" value="D-XYLOSE-BINDING PERIPLASMIC PROTEIN"/>
    <property type="match status" value="1"/>
</dbReference>
<evidence type="ECO:0000256" key="4">
    <source>
        <dbReference type="SAM" id="SignalP"/>
    </source>
</evidence>
<dbReference type="InterPro" id="IPR028082">
    <property type="entry name" value="Peripla_BP_I"/>
</dbReference>
<dbReference type="InterPro" id="IPR050555">
    <property type="entry name" value="Bact_Solute-Bind_Prot2"/>
</dbReference>
<name>F2NWY7_TRES6</name>
<dbReference type="GO" id="GO:0030246">
    <property type="term" value="F:carbohydrate binding"/>
    <property type="evidence" value="ECO:0007669"/>
    <property type="project" value="TreeGrafter"/>
</dbReference>
<comment type="subcellular location">
    <subcellularLocation>
        <location evidence="1">Cell envelope</location>
    </subcellularLocation>
</comment>
<dbReference type="GO" id="GO:0030288">
    <property type="term" value="C:outer membrane-bounded periplasmic space"/>
    <property type="evidence" value="ECO:0007669"/>
    <property type="project" value="TreeGrafter"/>
</dbReference>
<keyword evidence="3 4" id="KW-0732">Signal</keyword>
<dbReference type="KEGG" id="tsu:Tresu_0223"/>
<evidence type="ECO:0000256" key="1">
    <source>
        <dbReference type="ARBA" id="ARBA00004196"/>
    </source>
</evidence>
<reference evidence="7" key="2">
    <citation type="submission" date="2011-04" db="EMBL/GenBank/DDBJ databases">
        <title>The complete genome of chromosome of Treponema succinifaciens DSM 2489.</title>
        <authorList>
            <person name="Lucas S."/>
            <person name="Copeland A."/>
            <person name="Lapidus A."/>
            <person name="Bruce D."/>
            <person name="Goodwin L."/>
            <person name="Pitluck S."/>
            <person name="Peters L."/>
            <person name="Kyrpides N."/>
            <person name="Mavromatis K."/>
            <person name="Ivanova N."/>
            <person name="Ovchinnikova G."/>
            <person name="Teshima H."/>
            <person name="Detter J.C."/>
            <person name="Tapia R."/>
            <person name="Han C."/>
            <person name="Land M."/>
            <person name="Hauser L."/>
            <person name="Markowitz V."/>
            <person name="Cheng J.-F."/>
            <person name="Hugenholtz P."/>
            <person name="Woyke T."/>
            <person name="Wu D."/>
            <person name="Gronow S."/>
            <person name="Wellnitz S."/>
            <person name="Brambilla E."/>
            <person name="Klenk H.-P."/>
            <person name="Eisen J.A."/>
        </authorList>
    </citation>
    <scope>NUCLEOTIDE SEQUENCE [LARGE SCALE GENOMIC DNA]</scope>
    <source>
        <strain evidence="7">ATCC 33096 / DSM 2489 / 6091</strain>
    </source>
</reference>
<evidence type="ECO:0000259" key="5">
    <source>
        <dbReference type="Pfam" id="PF13407"/>
    </source>
</evidence>